<dbReference type="Proteomes" id="UP000196581">
    <property type="component" value="Unassembled WGS sequence"/>
</dbReference>
<feature type="transmembrane region" description="Helical" evidence="1">
    <location>
        <begin position="85"/>
        <end position="107"/>
    </location>
</feature>
<protein>
    <submittedName>
        <fullName evidence="3">Membrane protein, putative</fullName>
    </submittedName>
</protein>
<feature type="transmembrane region" description="Helical" evidence="1">
    <location>
        <begin position="53"/>
        <end position="73"/>
    </location>
</feature>
<feature type="transmembrane region" description="Helical" evidence="1">
    <location>
        <begin position="201"/>
        <end position="224"/>
    </location>
</feature>
<keyword evidence="1" id="KW-0472">Membrane</keyword>
<dbReference type="Pfam" id="PF01757">
    <property type="entry name" value="Acyl_transf_3"/>
    <property type="match status" value="1"/>
</dbReference>
<feature type="transmembrane region" description="Helical" evidence="1">
    <location>
        <begin position="143"/>
        <end position="160"/>
    </location>
</feature>
<evidence type="ECO:0000256" key="1">
    <source>
        <dbReference type="SAM" id="Phobius"/>
    </source>
</evidence>
<dbReference type="EMBL" id="FWFF01000005">
    <property type="protein sequence ID" value="SLM95257.1"/>
    <property type="molecule type" value="Genomic_DNA"/>
</dbReference>
<sequence length="365" mass="40032">MSRGAHASDIGLQGAIMNARDHRLDAAKGVLILLVVFGHLLEDLSNGWEDGAVRLLLTVIYAFHMPAFVLLAGVTAKAKRMTERILTFVILLVVFQCVYFAAERYVGYPFDWSWVEPHWILWFLLAMVWWTLTVPIVERLPRITLAVSIAVGLAAGLLLVDDDQFSLMRGLVYWPFFVLGKVYGARMIAAVPRLPRLSRWAIGAVALVPPVLLFSVDLGRQWLYSSRSYDHLDATGLEGLLIRAALYATALLLTVALFGLVPDSAGILAQLGERSLSIFLLHGLVVIGLSPAISAIFESGYDRPVQIAGIAVCAFLAGAIALVVSRRPLHWLVATPPKRAATFLTSLVPTRKQPPLSREPARHGV</sequence>
<reference evidence="4" key="1">
    <citation type="submission" date="2017-02" db="EMBL/GenBank/DDBJ databases">
        <authorList>
            <person name="Dridi B."/>
        </authorList>
    </citation>
    <scope>NUCLEOTIDE SEQUENCE [LARGE SCALE GENOMIC DNA]</scope>
    <source>
        <strain evidence="4">B Co 03.10</strain>
    </source>
</reference>
<feature type="transmembrane region" description="Helical" evidence="1">
    <location>
        <begin position="172"/>
        <end position="189"/>
    </location>
</feature>
<dbReference type="InterPro" id="IPR002656">
    <property type="entry name" value="Acyl_transf_3_dom"/>
</dbReference>
<dbReference type="InterPro" id="IPR052734">
    <property type="entry name" value="Nod_factor_acetyltransferase"/>
</dbReference>
<evidence type="ECO:0000259" key="2">
    <source>
        <dbReference type="Pfam" id="PF01757"/>
    </source>
</evidence>
<feature type="transmembrane region" description="Helical" evidence="1">
    <location>
        <begin position="119"/>
        <end position="136"/>
    </location>
</feature>
<feature type="transmembrane region" description="Helical" evidence="1">
    <location>
        <begin position="303"/>
        <end position="324"/>
    </location>
</feature>
<keyword evidence="4" id="KW-1185">Reference proteome</keyword>
<keyword evidence="1" id="KW-1133">Transmembrane helix</keyword>
<keyword evidence="1" id="KW-0812">Transmembrane</keyword>
<feature type="transmembrane region" description="Helical" evidence="1">
    <location>
        <begin position="244"/>
        <end position="269"/>
    </location>
</feature>
<evidence type="ECO:0000313" key="4">
    <source>
        <dbReference type="Proteomes" id="UP000196581"/>
    </source>
</evidence>
<evidence type="ECO:0000313" key="3">
    <source>
        <dbReference type="EMBL" id="SLM95257.1"/>
    </source>
</evidence>
<dbReference type="AlphaFoldDB" id="A0A1X6X9P0"/>
<gene>
    <name evidence="3" type="ORF">FM105_04615</name>
</gene>
<feature type="transmembrane region" description="Helical" evidence="1">
    <location>
        <begin position="24"/>
        <end position="41"/>
    </location>
</feature>
<dbReference type="PANTHER" id="PTHR37312:SF1">
    <property type="entry name" value="MEMBRANE-BOUND ACYLTRANSFERASE YKRP-RELATED"/>
    <property type="match status" value="1"/>
</dbReference>
<name>A0A1X6X9P0_9MICO</name>
<accession>A0A1X6X9P0</accession>
<dbReference type="PANTHER" id="PTHR37312">
    <property type="entry name" value="MEMBRANE-BOUND ACYLTRANSFERASE YKRP-RELATED"/>
    <property type="match status" value="1"/>
</dbReference>
<feature type="domain" description="Acyltransferase 3" evidence="2">
    <location>
        <begin position="22"/>
        <end position="320"/>
    </location>
</feature>
<dbReference type="GO" id="GO:0016747">
    <property type="term" value="F:acyltransferase activity, transferring groups other than amino-acyl groups"/>
    <property type="evidence" value="ECO:0007669"/>
    <property type="project" value="InterPro"/>
</dbReference>
<proteinExistence type="predicted"/>
<feature type="transmembrane region" description="Helical" evidence="1">
    <location>
        <begin position="276"/>
        <end position="297"/>
    </location>
</feature>
<organism evidence="3 4">
    <name type="scientific">Brevibacterium yomogidense</name>
    <dbReference type="NCBI Taxonomy" id="946573"/>
    <lineage>
        <taxon>Bacteria</taxon>
        <taxon>Bacillati</taxon>
        <taxon>Actinomycetota</taxon>
        <taxon>Actinomycetes</taxon>
        <taxon>Micrococcales</taxon>
        <taxon>Brevibacteriaceae</taxon>
        <taxon>Brevibacterium</taxon>
    </lineage>
</organism>